<evidence type="ECO:0000256" key="3">
    <source>
        <dbReference type="ARBA" id="ARBA00023163"/>
    </source>
</evidence>
<dbReference type="CDD" id="cd00038">
    <property type="entry name" value="CAP_ED"/>
    <property type="match status" value="1"/>
</dbReference>
<evidence type="ECO:0000256" key="2">
    <source>
        <dbReference type="ARBA" id="ARBA00023125"/>
    </source>
</evidence>
<dbReference type="RefSeq" id="WP_203929596.1">
    <property type="nucleotide sequence ID" value="NZ_BOPH01000068.1"/>
</dbReference>
<feature type="domain" description="HTH crp-type" evidence="5">
    <location>
        <begin position="143"/>
        <end position="230"/>
    </location>
</feature>
<dbReference type="Pfam" id="PF00027">
    <property type="entry name" value="cNMP_binding"/>
    <property type="match status" value="1"/>
</dbReference>
<dbReference type="InterPro" id="IPR036388">
    <property type="entry name" value="WH-like_DNA-bd_sf"/>
</dbReference>
<dbReference type="GO" id="GO:0003677">
    <property type="term" value="F:DNA binding"/>
    <property type="evidence" value="ECO:0007669"/>
    <property type="project" value="UniProtKB-KW"/>
</dbReference>
<dbReference type="InterPro" id="IPR018490">
    <property type="entry name" value="cNMP-bd_dom_sf"/>
</dbReference>
<dbReference type="AlphaFoldDB" id="A0A8J4EBS1"/>
<evidence type="ECO:0008006" key="8">
    <source>
        <dbReference type="Google" id="ProtNLM"/>
    </source>
</evidence>
<dbReference type="PANTHER" id="PTHR24567:SF74">
    <property type="entry name" value="HTH-TYPE TRANSCRIPTIONAL REGULATOR ARCR"/>
    <property type="match status" value="1"/>
</dbReference>
<dbReference type="InterPro" id="IPR000595">
    <property type="entry name" value="cNMP-bd_dom"/>
</dbReference>
<proteinExistence type="predicted"/>
<gene>
    <name evidence="6" type="ORF">Voc01_045870</name>
</gene>
<dbReference type="InterPro" id="IPR012318">
    <property type="entry name" value="HTH_CRP"/>
</dbReference>
<keyword evidence="3" id="KW-0804">Transcription</keyword>
<dbReference type="SMART" id="SM00419">
    <property type="entry name" value="HTH_CRP"/>
    <property type="match status" value="1"/>
</dbReference>
<feature type="domain" description="Cyclic nucleotide-binding" evidence="4">
    <location>
        <begin position="9"/>
        <end position="129"/>
    </location>
</feature>
<dbReference type="PROSITE" id="PS51063">
    <property type="entry name" value="HTH_CRP_2"/>
    <property type="match status" value="1"/>
</dbReference>
<dbReference type="Gene3D" id="2.60.120.10">
    <property type="entry name" value="Jelly Rolls"/>
    <property type="match status" value="1"/>
</dbReference>
<keyword evidence="1" id="KW-0805">Transcription regulation</keyword>
<dbReference type="Proteomes" id="UP000635606">
    <property type="component" value="Unassembled WGS sequence"/>
</dbReference>
<dbReference type="EMBL" id="BOPH01000068">
    <property type="protein sequence ID" value="GIJ69670.1"/>
    <property type="molecule type" value="Genomic_DNA"/>
</dbReference>
<dbReference type="PANTHER" id="PTHR24567">
    <property type="entry name" value="CRP FAMILY TRANSCRIPTIONAL REGULATORY PROTEIN"/>
    <property type="match status" value="1"/>
</dbReference>
<organism evidence="6 7">
    <name type="scientific">Virgisporangium ochraceum</name>
    <dbReference type="NCBI Taxonomy" id="65505"/>
    <lineage>
        <taxon>Bacteria</taxon>
        <taxon>Bacillati</taxon>
        <taxon>Actinomycetota</taxon>
        <taxon>Actinomycetes</taxon>
        <taxon>Micromonosporales</taxon>
        <taxon>Micromonosporaceae</taxon>
        <taxon>Virgisporangium</taxon>
    </lineage>
</organism>
<dbReference type="SUPFAM" id="SSF51206">
    <property type="entry name" value="cAMP-binding domain-like"/>
    <property type="match status" value="1"/>
</dbReference>
<dbReference type="GO" id="GO:0003700">
    <property type="term" value="F:DNA-binding transcription factor activity"/>
    <property type="evidence" value="ECO:0007669"/>
    <property type="project" value="TreeGrafter"/>
</dbReference>
<keyword evidence="7" id="KW-1185">Reference proteome</keyword>
<reference evidence="6" key="1">
    <citation type="submission" date="2021-01" db="EMBL/GenBank/DDBJ databases">
        <title>Whole genome shotgun sequence of Virgisporangium ochraceum NBRC 16418.</title>
        <authorList>
            <person name="Komaki H."/>
            <person name="Tamura T."/>
        </authorList>
    </citation>
    <scope>NUCLEOTIDE SEQUENCE</scope>
    <source>
        <strain evidence="6">NBRC 16418</strain>
    </source>
</reference>
<evidence type="ECO:0000259" key="5">
    <source>
        <dbReference type="PROSITE" id="PS51063"/>
    </source>
</evidence>
<dbReference type="PROSITE" id="PS50042">
    <property type="entry name" value="CNMP_BINDING_3"/>
    <property type="match status" value="1"/>
</dbReference>
<dbReference type="GO" id="GO:0005829">
    <property type="term" value="C:cytosol"/>
    <property type="evidence" value="ECO:0007669"/>
    <property type="project" value="TreeGrafter"/>
</dbReference>
<sequence length="239" mass="24820">MTPLDSIPAFRTLSPDSLAAVARASRAVRYGAGALVRPQGTPARAVLLLLSGTVAAEHATAEGQLVWPERWTGPSIVDKPAVLDGGAWPSGLVAVTPCAGRLLPAERFLRLLEEERSVRGHVLAHLARTVLAGRRRLAQAVTLPAVARVAAFLGAHDPAAPDAAGAPPPDTAGVVVVPVTAGVVAWRGTQEHLGRVLGLSRVTVNRALGQLARRGAVELTPRGIVVTDRRRLHSAAADG</sequence>
<protein>
    <recommendedName>
        <fullName evidence="8">Transcriptional regulator, Crp/Fnr family</fullName>
    </recommendedName>
</protein>
<comment type="caution">
    <text evidence="6">The sequence shown here is derived from an EMBL/GenBank/DDBJ whole genome shotgun (WGS) entry which is preliminary data.</text>
</comment>
<dbReference type="Pfam" id="PF13545">
    <property type="entry name" value="HTH_Crp_2"/>
    <property type="match status" value="1"/>
</dbReference>
<keyword evidence="2" id="KW-0238">DNA-binding</keyword>
<evidence type="ECO:0000259" key="4">
    <source>
        <dbReference type="PROSITE" id="PS50042"/>
    </source>
</evidence>
<evidence type="ECO:0000313" key="6">
    <source>
        <dbReference type="EMBL" id="GIJ69670.1"/>
    </source>
</evidence>
<name>A0A8J4EBS1_9ACTN</name>
<evidence type="ECO:0000313" key="7">
    <source>
        <dbReference type="Proteomes" id="UP000635606"/>
    </source>
</evidence>
<dbReference type="InterPro" id="IPR036390">
    <property type="entry name" value="WH_DNA-bd_sf"/>
</dbReference>
<dbReference type="InterPro" id="IPR014710">
    <property type="entry name" value="RmlC-like_jellyroll"/>
</dbReference>
<dbReference type="InterPro" id="IPR050397">
    <property type="entry name" value="Env_Response_Regulators"/>
</dbReference>
<accession>A0A8J4EBS1</accession>
<evidence type="ECO:0000256" key="1">
    <source>
        <dbReference type="ARBA" id="ARBA00023015"/>
    </source>
</evidence>
<dbReference type="Gene3D" id="1.10.10.10">
    <property type="entry name" value="Winged helix-like DNA-binding domain superfamily/Winged helix DNA-binding domain"/>
    <property type="match status" value="1"/>
</dbReference>
<dbReference type="SUPFAM" id="SSF46785">
    <property type="entry name" value="Winged helix' DNA-binding domain"/>
    <property type="match status" value="1"/>
</dbReference>